<keyword evidence="4 7" id="KW-0808">Transferase</keyword>
<comment type="similarity">
    <text evidence="2 7">Belongs to the 2-oxoacid dehydrogenase family.</text>
</comment>
<dbReference type="SUPFAM" id="SSF51230">
    <property type="entry name" value="Single hybrid motif"/>
    <property type="match status" value="1"/>
</dbReference>
<evidence type="ECO:0000256" key="6">
    <source>
        <dbReference type="ARBA" id="ARBA00023315"/>
    </source>
</evidence>
<dbReference type="InterPro" id="IPR004167">
    <property type="entry name" value="PSBD"/>
</dbReference>
<dbReference type="SUPFAM" id="SSF52777">
    <property type="entry name" value="CoA-dependent acyltransferases"/>
    <property type="match status" value="1"/>
</dbReference>
<dbReference type="EMBL" id="APJX01000001">
    <property type="protein sequence ID" value="EMS81475.1"/>
    <property type="molecule type" value="Genomic_DNA"/>
</dbReference>
<accession>S0G3J0</accession>
<feature type="region of interest" description="Disordered" evidence="8">
    <location>
        <begin position="100"/>
        <end position="125"/>
    </location>
</feature>
<dbReference type="PROSITE" id="PS00189">
    <property type="entry name" value="LIPOYL"/>
    <property type="match status" value="1"/>
</dbReference>
<keyword evidence="6 7" id="KW-0012">Acyltransferase</keyword>
<organism evidence="11 12">
    <name type="scientific">Desulfotignum phosphitoxidans DSM 13687</name>
    <dbReference type="NCBI Taxonomy" id="1286635"/>
    <lineage>
        <taxon>Bacteria</taxon>
        <taxon>Pseudomonadati</taxon>
        <taxon>Thermodesulfobacteriota</taxon>
        <taxon>Desulfobacteria</taxon>
        <taxon>Desulfobacterales</taxon>
        <taxon>Desulfobacteraceae</taxon>
        <taxon>Desulfotignum</taxon>
    </lineage>
</organism>
<evidence type="ECO:0000313" key="12">
    <source>
        <dbReference type="Proteomes" id="UP000014216"/>
    </source>
</evidence>
<comment type="cofactor">
    <cofactor evidence="1 7">
        <name>(R)-lipoate</name>
        <dbReference type="ChEBI" id="CHEBI:83088"/>
    </cofactor>
</comment>
<dbReference type="CDD" id="cd06849">
    <property type="entry name" value="lipoyl_domain"/>
    <property type="match status" value="1"/>
</dbReference>
<evidence type="ECO:0000259" key="10">
    <source>
        <dbReference type="PROSITE" id="PS51826"/>
    </source>
</evidence>
<dbReference type="InterPro" id="IPR003016">
    <property type="entry name" value="2-oxoA_DH_lipoyl-BS"/>
</dbReference>
<comment type="caution">
    <text evidence="11">The sequence shown here is derived from an EMBL/GenBank/DDBJ whole genome shotgun (WGS) entry which is preliminary data.</text>
</comment>
<dbReference type="GO" id="GO:0016407">
    <property type="term" value="F:acetyltransferase activity"/>
    <property type="evidence" value="ECO:0007669"/>
    <property type="project" value="TreeGrafter"/>
</dbReference>
<dbReference type="PATRIC" id="fig|1286635.3.peg.641"/>
<dbReference type="Pfam" id="PF00198">
    <property type="entry name" value="2-oxoacid_dh"/>
    <property type="match status" value="1"/>
</dbReference>
<feature type="domain" description="Lipoyl-binding" evidence="9">
    <location>
        <begin position="2"/>
        <end position="77"/>
    </location>
</feature>
<evidence type="ECO:0000256" key="2">
    <source>
        <dbReference type="ARBA" id="ARBA00007317"/>
    </source>
</evidence>
<dbReference type="InterPro" id="IPR001078">
    <property type="entry name" value="2-oxoacid_DH_actylTfrase"/>
</dbReference>
<reference evidence="11 12" key="1">
    <citation type="journal article" date="2013" name="Genome Announc.">
        <title>Draft Genome Sequence of Desulfotignum phosphitoxidans DSM 13687 Strain FiPS-3.</title>
        <authorList>
            <person name="Poehlein A."/>
            <person name="Daniel R."/>
            <person name="Simeonova D.D."/>
        </authorList>
    </citation>
    <scope>NUCLEOTIDE SEQUENCE [LARGE SCALE GENOMIC DNA]</scope>
    <source>
        <strain evidence="11 12">DSM 13687</strain>
    </source>
</reference>
<gene>
    <name evidence="11" type="primary">acoC</name>
    <name evidence="11" type="ORF">Dpo_1c06160</name>
</gene>
<dbReference type="Gene3D" id="3.30.559.10">
    <property type="entry name" value="Chloramphenicol acetyltransferase-like domain"/>
    <property type="match status" value="1"/>
</dbReference>
<keyword evidence="5 7" id="KW-0450">Lipoyl</keyword>
<comment type="subunit">
    <text evidence="3">Forms a 24-polypeptide structural core with octahedral symmetry.</text>
</comment>
<dbReference type="PANTHER" id="PTHR43178:SF5">
    <property type="entry name" value="LIPOAMIDE ACYLTRANSFERASE COMPONENT OF BRANCHED-CHAIN ALPHA-KETO ACID DEHYDROGENASE COMPLEX, MITOCHONDRIAL"/>
    <property type="match status" value="1"/>
</dbReference>
<dbReference type="Gene3D" id="4.10.320.10">
    <property type="entry name" value="E3-binding domain"/>
    <property type="match status" value="2"/>
</dbReference>
<dbReference type="PROSITE" id="PS51826">
    <property type="entry name" value="PSBD"/>
    <property type="match status" value="2"/>
</dbReference>
<evidence type="ECO:0000256" key="3">
    <source>
        <dbReference type="ARBA" id="ARBA00011484"/>
    </source>
</evidence>
<evidence type="ECO:0000259" key="9">
    <source>
        <dbReference type="PROSITE" id="PS50968"/>
    </source>
</evidence>
<evidence type="ECO:0000313" key="11">
    <source>
        <dbReference type="EMBL" id="EMS81475.1"/>
    </source>
</evidence>
<dbReference type="InterPro" id="IPR011053">
    <property type="entry name" value="Single_hybrid_motif"/>
</dbReference>
<evidence type="ECO:0000256" key="8">
    <source>
        <dbReference type="SAM" id="MobiDB-lite"/>
    </source>
</evidence>
<dbReference type="EC" id="2.3.1.-" evidence="7"/>
<dbReference type="OrthoDB" id="9805770at2"/>
<feature type="domain" description="Peripheral subunit-binding (PSBD)" evidence="10">
    <location>
        <begin position="120"/>
        <end position="157"/>
    </location>
</feature>
<evidence type="ECO:0000256" key="5">
    <source>
        <dbReference type="ARBA" id="ARBA00022823"/>
    </source>
</evidence>
<evidence type="ECO:0000256" key="4">
    <source>
        <dbReference type="ARBA" id="ARBA00022679"/>
    </source>
</evidence>
<dbReference type="Gene3D" id="2.40.50.100">
    <property type="match status" value="1"/>
</dbReference>
<feature type="domain" description="Peripheral subunit-binding (PSBD)" evidence="10">
    <location>
        <begin position="165"/>
        <end position="202"/>
    </location>
</feature>
<dbReference type="InterPro" id="IPR000089">
    <property type="entry name" value="Biotin_lipoyl"/>
</dbReference>
<dbReference type="InterPro" id="IPR050743">
    <property type="entry name" value="2-oxoacid_DH_E2_comp"/>
</dbReference>
<name>S0G3J0_9BACT</name>
<evidence type="ECO:0000256" key="7">
    <source>
        <dbReference type="RuleBase" id="RU003423"/>
    </source>
</evidence>
<proteinExistence type="inferred from homology"/>
<evidence type="ECO:0000256" key="1">
    <source>
        <dbReference type="ARBA" id="ARBA00001938"/>
    </source>
</evidence>
<dbReference type="AlphaFoldDB" id="S0G3J0"/>
<dbReference type="PROSITE" id="PS50968">
    <property type="entry name" value="BIOTINYL_LIPOYL"/>
    <property type="match status" value="1"/>
</dbReference>
<protein>
    <recommendedName>
        <fullName evidence="7">Dihydrolipoamide acetyltransferase component of pyruvate dehydrogenase complex</fullName>
        <ecNumber evidence="7">2.3.1.-</ecNumber>
    </recommendedName>
</protein>
<dbReference type="Pfam" id="PF00364">
    <property type="entry name" value="Biotin_lipoyl"/>
    <property type="match status" value="1"/>
</dbReference>
<dbReference type="InterPro" id="IPR023213">
    <property type="entry name" value="CAT-like_dom_sf"/>
</dbReference>
<sequence length="443" mass="47927">MSVNVTMPKLGMTMKVGKVSKWYKNEGDAVEKGENLFEVETEKITNQIEASGIGTLFQIVVPAGETVPVGTIVAVIAEEGEQPERIEGIQAGEVVEMDANAAPSTSKEAETGPKEKKPILSTPSARRVAKELGVDLTLVPGSGPDGKVKEADVVKFHEEGPPAPKISPLAAEMAKQEGLNIEDITGTGENGKITRQDVENFLASGKTDAQDTPAQPKVIPFEGMRRAIADNMHASLQNAAQLTTFTEVDVTEMVRFKELIKAEYKKDDSVKISYNDIIVMATARALMKHPIMNSTLVGEEILCHGNVHLGIAVALPEGLIVPKLRNAEKKNLLQIAREVRVLAKKAREAGLVMEEVTNGTFTISNVSMLGMDGFTPVLNPPETGILGVGRVIEKPSVFNGEITIRHMMTLSLTFDHRIVDGAPAMTFLKDLARYLEQPMLIMA</sequence>
<dbReference type="PANTHER" id="PTHR43178">
    <property type="entry name" value="DIHYDROLIPOAMIDE ACETYLTRANSFERASE COMPONENT OF PYRUVATE DEHYDROGENASE COMPLEX"/>
    <property type="match status" value="1"/>
</dbReference>
<dbReference type="Pfam" id="PF02817">
    <property type="entry name" value="E3_binding"/>
    <property type="match status" value="2"/>
</dbReference>
<dbReference type="GO" id="GO:0031405">
    <property type="term" value="F:lipoic acid binding"/>
    <property type="evidence" value="ECO:0007669"/>
    <property type="project" value="TreeGrafter"/>
</dbReference>
<dbReference type="InterPro" id="IPR036625">
    <property type="entry name" value="E3-bd_dom_sf"/>
</dbReference>
<dbReference type="GO" id="GO:0005737">
    <property type="term" value="C:cytoplasm"/>
    <property type="evidence" value="ECO:0007669"/>
    <property type="project" value="TreeGrafter"/>
</dbReference>
<dbReference type="SUPFAM" id="SSF47005">
    <property type="entry name" value="Peripheral subunit-binding domain of 2-oxo acid dehydrogenase complex"/>
    <property type="match status" value="2"/>
</dbReference>
<feature type="compositionally biased region" description="Basic and acidic residues" evidence="8">
    <location>
        <begin position="107"/>
        <end position="118"/>
    </location>
</feature>
<keyword evidence="12" id="KW-1185">Reference proteome</keyword>
<dbReference type="Proteomes" id="UP000014216">
    <property type="component" value="Unassembled WGS sequence"/>
</dbReference>